<reference evidence="2 3" key="1">
    <citation type="submission" date="2018-12" db="EMBL/GenBank/DDBJ databases">
        <authorList>
            <person name="Yang Y."/>
        </authorList>
    </citation>
    <scope>NUCLEOTIDE SEQUENCE [LARGE SCALE GENOMIC DNA]</scope>
    <source>
        <strain evidence="2 3">L-25-5w-1</strain>
    </source>
</reference>
<accession>A0A431VGW6</accession>
<feature type="transmembrane region" description="Helical" evidence="1">
    <location>
        <begin position="69"/>
        <end position="93"/>
    </location>
</feature>
<dbReference type="RefSeq" id="WP_126616217.1">
    <property type="nucleotide sequence ID" value="NZ_JBHUCY010000049.1"/>
</dbReference>
<dbReference type="Pfam" id="PF11188">
    <property type="entry name" value="DUF2975"/>
    <property type="match status" value="1"/>
</dbReference>
<sequence length="185" mass="19602">MSQPLRQARQDRITRVSRRLAATMTLLLALTPAGIALYAIGFSETMLASHPWLAGLRLPVRPLALEESALATAALLVAAAPSLWGLWELRALFRGFAAGMVFSPSSARRLRRFALSLMVSGLSEPVGSVLLSLAVLRHNPPDGPHGALSISTADLFVVLLGVVLLVIAWVMGEAAALADENAGFV</sequence>
<dbReference type="AlphaFoldDB" id="A0A431VGW6"/>
<feature type="transmembrane region" description="Helical" evidence="1">
    <location>
        <begin position="20"/>
        <end position="40"/>
    </location>
</feature>
<feature type="transmembrane region" description="Helical" evidence="1">
    <location>
        <begin position="113"/>
        <end position="135"/>
    </location>
</feature>
<dbReference type="EMBL" id="RXMA01000011">
    <property type="protein sequence ID" value="RTR19531.1"/>
    <property type="molecule type" value="Genomic_DNA"/>
</dbReference>
<dbReference type="Proteomes" id="UP000277007">
    <property type="component" value="Unassembled WGS sequence"/>
</dbReference>
<proteinExistence type="predicted"/>
<evidence type="ECO:0000313" key="3">
    <source>
        <dbReference type="Proteomes" id="UP000277007"/>
    </source>
</evidence>
<keyword evidence="1" id="KW-1133">Transmembrane helix</keyword>
<dbReference type="InterPro" id="IPR021354">
    <property type="entry name" value="DUF2975"/>
</dbReference>
<evidence type="ECO:0000256" key="1">
    <source>
        <dbReference type="SAM" id="Phobius"/>
    </source>
</evidence>
<dbReference type="OrthoDB" id="8157526at2"/>
<feature type="transmembrane region" description="Helical" evidence="1">
    <location>
        <begin position="155"/>
        <end position="178"/>
    </location>
</feature>
<keyword evidence="3" id="KW-1185">Reference proteome</keyword>
<keyword evidence="1" id="KW-0472">Membrane</keyword>
<gene>
    <name evidence="2" type="ORF">EJ903_13650</name>
</gene>
<name>A0A431VGW6_9PROT</name>
<comment type="caution">
    <text evidence="2">The sequence shown here is derived from an EMBL/GenBank/DDBJ whole genome shotgun (WGS) entry which is preliminary data.</text>
</comment>
<evidence type="ECO:0000313" key="2">
    <source>
        <dbReference type="EMBL" id="RTR19531.1"/>
    </source>
</evidence>
<protein>
    <submittedName>
        <fullName evidence="2">DUF2975 domain-containing protein</fullName>
    </submittedName>
</protein>
<organism evidence="2 3">
    <name type="scientific">Azospirillum griseum</name>
    <dbReference type="NCBI Taxonomy" id="2496639"/>
    <lineage>
        <taxon>Bacteria</taxon>
        <taxon>Pseudomonadati</taxon>
        <taxon>Pseudomonadota</taxon>
        <taxon>Alphaproteobacteria</taxon>
        <taxon>Rhodospirillales</taxon>
        <taxon>Azospirillaceae</taxon>
        <taxon>Azospirillum</taxon>
    </lineage>
</organism>
<keyword evidence="1" id="KW-0812">Transmembrane</keyword>